<dbReference type="Gene3D" id="2.60.120.460">
    <property type="entry name" value="YjbQ-like"/>
    <property type="match status" value="1"/>
</dbReference>
<sequence>MKIVDLDTKGRIDIVNITKEVEEEVKKSGIQEGLVNVYTRHTTTAIVINEDEEGLLKDFIQILQRLIPDDIFNYKHNKIDNNASAHIRSIFLSPEVTIPVKDGRLWLGHWQSVFFVELDGPRKRSFAITIANHNI</sequence>
<accession>A0A520KRA3</accession>
<protein>
    <submittedName>
        <fullName evidence="2">YjbQ family protein</fullName>
    </submittedName>
</protein>
<gene>
    <name evidence="2" type="ORF">EF806_05900</name>
</gene>
<dbReference type="InterPro" id="IPR001602">
    <property type="entry name" value="UPF0047_YjbQ-like"/>
</dbReference>
<dbReference type="PIRSF" id="PIRSF004681">
    <property type="entry name" value="UCP004681"/>
    <property type="match status" value="1"/>
</dbReference>
<comment type="caution">
    <text evidence="2">The sequence shown here is derived from an EMBL/GenBank/DDBJ whole genome shotgun (WGS) entry which is preliminary data.</text>
</comment>
<dbReference type="Proteomes" id="UP000317158">
    <property type="component" value="Unassembled WGS sequence"/>
</dbReference>
<reference evidence="2 3" key="1">
    <citation type="journal article" date="2019" name="Nat. Microbiol.">
        <title>Wide diversity of methane and short-chain alkane metabolisms in uncultured archaea.</title>
        <authorList>
            <person name="Borrel G."/>
            <person name="Adam P.S."/>
            <person name="McKay L.J."/>
            <person name="Chen L.X."/>
            <person name="Sierra-Garcia I.N."/>
            <person name="Sieber C.M."/>
            <person name="Letourneur Q."/>
            <person name="Ghozlane A."/>
            <person name="Andersen G.L."/>
            <person name="Li W.J."/>
            <person name="Hallam S.J."/>
            <person name="Muyzer G."/>
            <person name="de Oliveira V.M."/>
            <person name="Inskeep W.P."/>
            <person name="Banfield J.F."/>
            <person name="Gribaldo S."/>
        </authorList>
    </citation>
    <scope>NUCLEOTIDE SEQUENCE [LARGE SCALE GENOMIC DNA]</scope>
    <source>
        <strain evidence="2">NM1a</strain>
    </source>
</reference>
<proteinExistence type="inferred from homology"/>
<dbReference type="AlphaFoldDB" id="A0A520KRA3"/>
<evidence type="ECO:0000313" key="3">
    <source>
        <dbReference type="Proteomes" id="UP000317158"/>
    </source>
</evidence>
<dbReference type="PANTHER" id="PTHR30615:SF8">
    <property type="entry name" value="UPF0047 PROTEIN C4A8.02C"/>
    <property type="match status" value="1"/>
</dbReference>
<dbReference type="PANTHER" id="PTHR30615">
    <property type="entry name" value="UNCHARACTERIZED PROTEIN YJBQ-RELATED"/>
    <property type="match status" value="1"/>
</dbReference>
<dbReference type="EMBL" id="RXIF01000010">
    <property type="protein sequence ID" value="RZN64146.1"/>
    <property type="molecule type" value="Genomic_DNA"/>
</dbReference>
<organism evidence="2 3">
    <name type="scientific">Methanoliparum thermophilum</name>
    <dbReference type="NCBI Taxonomy" id="2491083"/>
    <lineage>
        <taxon>Archaea</taxon>
        <taxon>Methanobacteriati</taxon>
        <taxon>Methanobacteriota</taxon>
        <taxon>Candidatus Methanoliparia</taxon>
        <taxon>Candidatus Methanoliparales</taxon>
        <taxon>Candidatus Methanoliparaceae</taxon>
        <taxon>Candidatus Methanoliparum</taxon>
    </lineage>
</organism>
<comment type="similarity">
    <text evidence="1">Belongs to the UPF0047 family.</text>
</comment>
<dbReference type="Pfam" id="PF01894">
    <property type="entry name" value="YjbQ"/>
    <property type="match status" value="1"/>
</dbReference>
<evidence type="ECO:0000256" key="1">
    <source>
        <dbReference type="ARBA" id="ARBA00005534"/>
    </source>
</evidence>
<dbReference type="InterPro" id="IPR035917">
    <property type="entry name" value="YjbQ-like_sf"/>
</dbReference>
<dbReference type="SUPFAM" id="SSF111038">
    <property type="entry name" value="YjbQ-like"/>
    <property type="match status" value="1"/>
</dbReference>
<name>A0A520KRA3_METT2</name>
<dbReference type="NCBIfam" id="TIGR00149">
    <property type="entry name" value="TIGR00149_YjbQ"/>
    <property type="match status" value="1"/>
</dbReference>
<evidence type="ECO:0000313" key="2">
    <source>
        <dbReference type="EMBL" id="RZN64146.1"/>
    </source>
</evidence>